<comment type="caution">
    <text evidence="3">The sequence shown here is derived from an EMBL/GenBank/DDBJ whole genome shotgun (WGS) entry which is preliminary data.</text>
</comment>
<dbReference type="EMBL" id="PDCP01000007">
    <property type="protein sequence ID" value="PEG41134.1"/>
    <property type="molecule type" value="Genomic_DNA"/>
</dbReference>
<dbReference type="AlphaFoldDB" id="A0A2A7NB58"/>
<evidence type="ECO:0000313" key="3">
    <source>
        <dbReference type="EMBL" id="PEG41134.1"/>
    </source>
</evidence>
<keyword evidence="4" id="KW-1185">Reference proteome</keyword>
<dbReference type="InterPro" id="IPR051448">
    <property type="entry name" value="CdaR-like_regulators"/>
</dbReference>
<dbReference type="InterPro" id="IPR012914">
    <property type="entry name" value="PucR_dom"/>
</dbReference>
<dbReference type="OrthoDB" id="3170447at2"/>
<sequence>MRVHSGGSGLDSPVTWTHVCDLPEPWRWVTGGELLLTNGLSFPKSARDQGEVVHRLREAGVAALAIGEQMYCPPLTRTFTQQSDETGFPVLWVEYPLPFELISRAVAEATLVEQAQRLTRTMRVYDLIRRQVARGLNTADLLSALGRELECDLYVCTRSTGDAWFPNTPRLDERIRAAVASLPGASKNVSGGAFGLPSDASTSAMLTDIPGHQGAALVTISDTRFAVDPIQTQHVATVVSLEVTRTALMLEQQRKHGSVIMTQMLEGRIDRSTMQRELQELGLSESSSIVVSASASDHTALLDAHVWLWRHNIPYISALDGKTFHALVPDTADVEVALTHALGTGGRIGMSRPLGSLARFPDASREANWALSSAERLNTPVSRYGTEIAWVGLSNAEDAQALVDRLLKPLEDYDRTHDSSLLETLACFLANQRSWQRTADAMCIHRQTVIYRIRRIEKIGGCSLSDTAAISQYWLAMNARQLLGQPE</sequence>
<dbReference type="Proteomes" id="UP000220914">
    <property type="component" value="Unassembled WGS sequence"/>
</dbReference>
<dbReference type="PANTHER" id="PTHR33744:SF1">
    <property type="entry name" value="DNA-BINDING TRANSCRIPTIONAL ACTIVATOR ADER"/>
    <property type="match status" value="1"/>
</dbReference>
<evidence type="ECO:0000259" key="2">
    <source>
        <dbReference type="Pfam" id="PF13556"/>
    </source>
</evidence>
<dbReference type="Pfam" id="PF07905">
    <property type="entry name" value="PucR"/>
    <property type="match status" value="1"/>
</dbReference>
<dbReference type="InterPro" id="IPR025736">
    <property type="entry name" value="PucR_C-HTH_dom"/>
</dbReference>
<feature type="domain" description="Purine catabolism PurC-like" evidence="1">
    <location>
        <begin position="1"/>
        <end position="108"/>
    </location>
</feature>
<accession>A0A2A7NB58</accession>
<reference evidence="3 4" key="1">
    <citation type="submission" date="2017-10" db="EMBL/GenBank/DDBJ databases">
        <title>The new phylogeny of genus Mycobacterium.</title>
        <authorList>
            <person name="Tortoli E."/>
            <person name="Trovato A."/>
            <person name="Cirillo D.M."/>
        </authorList>
    </citation>
    <scope>NUCLEOTIDE SEQUENCE [LARGE SCALE GENOMIC DNA]</scope>
    <source>
        <strain evidence="3 4">CCUG37673</strain>
    </source>
</reference>
<name>A0A2A7NB58_MYCAG</name>
<dbReference type="Pfam" id="PF13556">
    <property type="entry name" value="HTH_30"/>
    <property type="match status" value="1"/>
</dbReference>
<evidence type="ECO:0000259" key="1">
    <source>
        <dbReference type="Pfam" id="PF07905"/>
    </source>
</evidence>
<dbReference type="Gene3D" id="1.10.10.2840">
    <property type="entry name" value="PucR C-terminal helix-turn-helix domain"/>
    <property type="match status" value="1"/>
</dbReference>
<dbReference type="PANTHER" id="PTHR33744">
    <property type="entry name" value="CARBOHYDRATE DIACID REGULATOR"/>
    <property type="match status" value="1"/>
</dbReference>
<gene>
    <name evidence="3" type="ORF">CQY20_05635</name>
</gene>
<evidence type="ECO:0000313" key="4">
    <source>
        <dbReference type="Proteomes" id="UP000220914"/>
    </source>
</evidence>
<protein>
    <submittedName>
        <fullName evidence="3">PucR family transcriptional regulator</fullName>
    </submittedName>
</protein>
<proteinExistence type="predicted"/>
<dbReference type="InterPro" id="IPR042070">
    <property type="entry name" value="PucR_C-HTH_sf"/>
</dbReference>
<feature type="domain" description="PucR C-terminal helix-turn-helix" evidence="2">
    <location>
        <begin position="421"/>
        <end position="478"/>
    </location>
</feature>
<organism evidence="3 4">
    <name type="scientific">Mycolicibacterium agri</name>
    <name type="common">Mycobacterium agri</name>
    <dbReference type="NCBI Taxonomy" id="36811"/>
    <lineage>
        <taxon>Bacteria</taxon>
        <taxon>Bacillati</taxon>
        <taxon>Actinomycetota</taxon>
        <taxon>Actinomycetes</taxon>
        <taxon>Mycobacteriales</taxon>
        <taxon>Mycobacteriaceae</taxon>
        <taxon>Mycolicibacterium</taxon>
    </lineage>
</organism>